<reference evidence="3 4" key="1">
    <citation type="submission" date="2024-01" db="EMBL/GenBank/DDBJ databases">
        <title>The diversity of rhizobia nodulating Mimosa spp. in eleven states of Brazil covering several biomes is determined by host plant, location, and edaphic factors.</title>
        <authorList>
            <person name="Rouws L."/>
            <person name="Barauna A."/>
            <person name="Beukes C."/>
            <person name="De Faria S.M."/>
            <person name="Gross E."/>
            <person name="Dos Reis Junior F.B."/>
            <person name="Simon M."/>
            <person name="Maluk M."/>
            <person name="Odee D.W."/>
            <person name="Kenicer G."/>
            <person name="Young J.P.W."/>
            <person name="Reis V.M."/>
            <person name="Zilli J."/>
            <person name="James E.K."/>
        </authorList>
    </citation>
    <scope>NUCLEOTIDE SEQUENCE [LARGE SCALE GENOMIC DNA]</scope>
    <source>
        <strain evidence="3 4">JPY167</strain>
    </source>
</reference>
<accession>A0ABU9RSE4</accession>
<gene>
    <name evidence="3" type="ORF">VSR73_15870</name>
</gene>
<evidence type="ECO:0000259" key="2">
    <source>
        <dbReference type="Pfam" id="PF03795"/>
    </source>
</evidence>
<evidence type="ECO:0000313" key="3">
    <source>
        <dbReference type="EMBL" id="MEM5422537.1"/>
    </source>
</evidence>
<evidence type="ECO:0000256" key="1">
    <source>
        <dbReference type="ARBA" id="ARBA00007689"/>
    </source>
</evidence>
<dbReference type="Pfam" id="PF03795">
    <property type="entry name" value="YCII"/>
    <property type="match status" value="1"/>
</dbReference>
<evidence type="ECO:0000313" key="4">
    <source>
        <dbReference type="Proteomes" id="UP001489897"/>
    </source>
</evidence>
<dbReference type="InterPro" id="IPR011008">
    <property type="entry name" value="Dimeric_a/b-barrel"/>
</dbReference>
<dbReference type="Gene3D" id="3.30.70.1060">
    <property type="entry name" value="Dimeric alpha+beta barrel"/>
    <property type="match status" value="1"/>
</dbReference>
<keyword evidence="4" id="KW-1185">Reference proteome</keyword>
<dbReference type="SUPFAM" id="SSF54909">
    <property type="entry name" value="Dimeric alpha+beta barrel"/>
    <property type="match status" value="1"/>
</dbReference>
<name>A0ABU9RSE4_9BURK</name>
<dbReference type="EMBL" id="JAYMRV010000004">
    <property type="protein sequence ID" value="MEM5422537.1"/>
    <property type="molecule type" value="Genomic_DNA"/>
</dbReference>
<sequence length="117" mass="12627">MPFMLLIAEPRGQRETRAPSEGEALYARMVAFADELAAEGKLIDAHALTSDTGGARVQVREGRASIIDGPFAEAKEMIGGFFLVDCATRDEALAIAQRCPAAQWASVEVRETGPCFR</sequence>
<comment type="caution">
    <text evidence="3">The sequence shown here is derived from an EMBL/GenBank/DDBJ whole genome shotgun (WGS) entry which is preliminary data.</text>
</comment>
<organism evidence="3 4">
    <name type="scientific">Paraburkholderia ferrariae</name>
    <dbReference type="NCBI Taxonomy" id="386056"/>
    <lineage>
        <taxon>Bacteria</taxon>
        <taxon>Pseudomonadati</taxon>
        <taxon>Pseudomonadota</taxon>
        <taxon>Betaproteobacteria</taxon>
        <taxon>Burkholderiales</taxon>
        <taxon>Burkholderiaceae</taxon>
        <taxon>Paraburkholderia</taxon>
    </lineage>
</organism>
<protein>
    <submittedName>
        <fullName evidence="3">YciI family protein</fullName>
    </submittedName>
</protein>
<proteinExistence type="inferred from homology"/>
<comment type="similarity">
    <text evidence="1">Belongs to the YciI family.</text>
</comment>
<dbReference type="InterPro" id="IPR005545">
    <property type="entry name" value="YCII"/>
</dbReference>
<dbReference type="PANTHER" id="PTHR35174:SF3">
    <property type="entry name" value="BLL7171 PROTEIN"/>
    <property type="match status" value="1"/>
</dbReference>
<dbReference type="PANTHER" id="PTHR35174">
    <property type="entry name" value="BLL7171 PROTEIN-RELATED"/>
    <property type="match status" value="1"/>
</dbReference>
<dbReference type="Proteomes" id="UP001489897">
    <property type="component" value="Unassembled WGS sequence"/>
</dbReference>
<dbReference type="RefSeq" id="WP_069269060.1">
    <property type="nucleotide sequence ID" value="NZ_JAYMRV010000004.1"/>
</dbReference>
<feature type="domain" description="YCII-related" evidence="2">
    <location>
        <begin position="3"/>
        <end position="111"/>
    </location>
</feature>